<dbReference type="GO" id="GO:0004715">
    <property type="term" value="F:non-membrane spanning protein tyrosine kinase activity"/>
    <property type="evidence" value="ECO:0007669"/>
    <property type="project" value="UniProtKB-EC"/>
</dbReference>
<protein>
    <recommendedName>
        <fullName evidence="4">non-specific protein-tyrosine kinase</fullName>
        <ecNumber evidence="4">2.7.10.2</ecNumber>
    </recommendedName>
</protein>
<keyword evidence="8 18" id="KW-0812">Transmembrane</keyword>
<feature type="coiled-coil region" evidence="16">
    <location>
        <begin position="215"/>
        <end position="361"/>
    </location>
</feature>
<name>A0ABR9XTW7_9CHLB</name>
<evidence type="ECO:0000256" key="15">
    <source>
        <dbReference type="ARBA" id="ARBA00051245"/>
    </source>
</evidence>
<evidence type="ECO:0000259" key="21">
    <source>
        <dbReference type="Pfam" id="PF13807"/>
    </source>
</evidence>
<keyword evidence="10" id="KW-0418">Kinase</keyword>
<evidence type="ECO:0000313" key="22">
    <source>
        <dbReference type="EMBL" id="MBF0637429.1"/>
    </source>
</evidence>
<dbReference type="Gene3D" id="3.40.50.300">
    <property type="entry name" value="P-loop containing nucleotide triphosphate hydrolases"/>
    <property type="match status" value="1"/>
</dbReference>
<dbReference type="SUPFAM" id="SSF52540">
    <property type="entry name" value="P-loop containing nucleoside triphosphate hydrolases"/>
    <property type="match status" value="1"/>
</dbReference>
<dbReference type="EMBL" id="JADGII010000021">
    <property type="protein sequence ID" value="MBF0637429.1"/>
    <property type="molecule type" value="Genomic_DNA"/>
</dbReference>
<keyword evidence="5" id="KW-1003">Cell membrane</keyword>
<keyword evidence="23" id="KW-1185">Reference proteome</keyword>
<evidence type="ECO:0000256" key="18">
    <source>
        <dbReference type="SAM" id="Phobius"/>
    </source>
</evidence>
<evidence type="ECO:0000256" key="17">
    <source>
        <dbReference type="SAM" id="MobiDB-lite"/>
    </source>
</evidence>
<dbReference type="NCBIfam" id="TIGR01007">
    <property type="entry name" value="eps_fam"/>
    <property type="match status" value="1"/>
</dbReference>
<organism evidence="22 23">
    <name type="scientific">Prosthecochloris ethylica</name>
    <dbReference type="NCBI Taxonomy" id="2743976"/>
    <lineage>
        <taxon>Bacteria</taxon>
        <taxon>Pseudomonadati</taxon>
        <taxon>Chlorobiota</taxon>
        <taxon>Chlorobiia</taxon>
        <taxon>Chlorobiales</taxon>
        <taxon>Chlorobiaceae</taxon>
        <taxon>Prosthecochloris</taxon>
    </lineage>
</organism>
<comment type="similarity">
    <text evidence="2">Belongs to the CpsD/CapB family.</text>
</comment>
<dbReference type="Pfam" id="PF13614">
    <property type="entry name" value="AAA_31"/>
    <property type="match status" value="1"/>
</dbReference>
<keyword evidence="11" id="KW-0067">ATP-binding</keyword>
<feature type="compositionally biased region" description="Polar residues" evidence="17">
    <location>
        <begin position="560"/>
        <end position="570"/>
    </location>
</feature>
<keyword evidence="14" id="KW-0829">Tyrosine-protein kinase</keyword>
<feature type="transmembrane region" description="Helical" evidence="18">
    <location>
        <begin position="32"/>
        <end position="50"/>
    </location>
</feature>
<keyword evidence="16" id="KW-0175">Coiled coil</keyword>
<comment type="caution">
    <text evidence="22">The sequence shown here is derived from an EMBL/GenBank/DDBJ whole genome shotgun (WGS) entry which is preliminary data.</text>
</comment>
<evidence type="ECO:0000256" key="14">
    <source>
        <dbReference type="ARBA" id="ARBA00023137"/>
    </source>
</evidence>
<dbReference type="RefSeq" id="WP_194185836.1">
    <property type="nucleotide sequence ID" value="NZ_JADGIH010000027.1"/>
</dbReference>
<evidence type="ECO:0000259" key="20">
    <source>
        <dbReference type="Pfam" id="PF13614"/>
    </source>
</evidence>
<evidence type="ECO:0000256" key="7">
    <source>
        <dbReference type="ARBA" id="ARBA00022679"/>
    </source>
</evidence>
<evidence type="ECO:0000259" key="19">
    <source>
        <dbReference type="Pfam" id="PF02706"/>
    </source>
</evidence>
<feature type="region of interest" description="Disordered" evidence="17">
    <location>
        <begin position="540"/>
        <end position="575"/>
    </location>
</feature>
<keyword evidence="6" id="KW-0997">Cell inner membrane</keyword>
<feature type="domain" description="Tyrosine-protein kinase G-rich" evidence="21">
    <location>
        <begin position="412"/>
        <end position="491"/>
    </location>
</feature>
<dbReference type="CDD" id="cd05387">
    <property type="entry name" value="BY-kinase"/>
    <property type="match status" value="1"/>
</dbReference>
<dbReference type="InterPro" id="IPR003856">
    <property type="entry name" value="LPS_length_determ_N"/>
</dbReference>
<comment type="catalytic activity">
    <reaction evidence="15">
        <text>L-tyrosyl-[protein] + ATP = O-phospho-L-tyrosyl-[protein] + ADP + H(+)</text>
        <dbReference type="Rhea" id="RHEA:10596"/>
        <dbReference type="Rhea" id="RHEA-COMP:10136"/>
        <dbReference type="Rhea" id="RHEA-COMP:20101"/>
        <dbReference type="ChEBI" id="CHEBI:15378"/>
        <dbReference type="ChEBI" id="CHEBI:30616"/>
        <dbReference type="ChEBI" id="CHEBI:46858"/>
        <dbReference type="ChEBI" id="CHEBI:61978"/>
        <dbReference type="ChEBI" id="CHEBI:456216"/>
        <dbReference type="EC" id="2.7.10.2"/>
    </reaction>
</comment>
<evidence type="ECO:0000256" key="10">
    <source>
        <dbReference type="ARBA" id="ARBA00022777"/>
    </source>
</evidence>
<evidence type="ECO:0000256" key="2">
    <source>
        <dbReference type="ARBA" id="ARBA00007316"/>
    </source>
</evidence>
<evidence type="ECO:0000256" key="13">
    <source>
        <dbReference type="ARBA" id="ARBA00023136"/>
    </source>
</evidence>
<evidence type="ECO:0000256" key="12">
    <source>
        <dbReference type="ARBA" id="ARBA00022989"/>
    </source>
</evidence>
<keyword evidence="9" id="KW-0547">Nucleotide-binding</keyword>
<dbReference type="EC" id="2.7.10.2" evidence="4"/>
<keyword evidence="13 18" id="KW-0472">Membrane</keyword>
<feature type="domain" description="AAA" evidence="20">
    <location>
        <begin position="616"/>
        <end position="760"/>
    </location>
</feature>
<evidence type="ECO:0000256" key="1">
    <source>
        <dbReference type="ARBA" id="ARBA00004429"/>
    </source>
</evidence>
<evidence type="ECO:0000256" key="5">
    <source>
        <dbReference type="ARBA" id="ARBA00022475"/>
    </source>
</evidence>
<evidence type="ECO:0000256" key="4">
    <source>
        <dbReference type="ARBA" id="ARBA00011903"/>
    </source>
</evidence>
<feature type="domain" description="Polysaccharide chain length determinant N-terminal" evidence="19">
    <location>
        <begin position="16"/>
        <end position="108"/>
    </location>
</feature>
<keyword evidence="12 18" id="KW-1133">Transmembrane helix</keyword>
<evidence type="ECO:0000256" key="9">
    <source>
        <dbReference type="ARBA" id="ARBA00022741"/>
    </source>
</evidence>
<feature type="compositionally biased region" description="Polar residues" evidence="17">
    <location>
        <begin position="541"/>
        <end position="552"/>
    </location>
</feature>
<comment type="similarity">
    <text evidence="3">Belongs to the etk/wzc family.</text>
</comment>
<gene>
    <name evidence="22" type="ORF">INT08_09650</name>
</gene>
<dbReference type="Pfam" id="PF13807">
    <property type="entry name" value="GNVR"/>
    <property type="match status" value="1"/>
</dbReference>
<dbReference type="InterPro" id="IPR032807">
    <property type="entry name" value="GNVR"/>
</dbReference>
<evidence type="ECO:0000256" key="11">
    <source>
        <dbReference type="ARBA" id="ARBA00022840"/>
    </source>
</evidence>
<dbReference type="InterPro" id="IPR025669">
    <property type="entry name" value="AAA_dom"/>
</dbReference>
<evidence type="ECO:0000256" key="16">
    <source>
        <dbReference type="SAM" id="Coils"/>
    </source>
</evidence>
<evidence type="ECO:0000256" key="8">
    <source>
        <dbReference type="ARBA" id="ARBA00022692"/>
    </source>
</evidence>
<keyword evidence="7 22" id="KW-0808">Transferase</keyword>
<dbReference type="PANTHER" id="PTHR32309:SF13">
    <property type="entry name" value="FERRIC ENTEROBACTIN TRANSPORT PROTEIN FEPE"/>
    <property type="match status" value="1"/>
</dbReference>
<dbReference type="Proteomes" id="UP000619838">
    <property type="component" value="Unassembled WGS sequence"/>
</dbReference>
<evidence type="ECO:0000313" key="23">
    <source>
        <dbReference type="Proteomes" id="UP000619838"/>
    </source>
</evidence>
<dbReference type="PANTHER" id="PTHR32309">
    <property type="entry name" value="TYROSINE-PROTEIN KINASE"/>
    <property type="match status" value="1"/>
</dbReference>
<comment type="subcellular location">
    <subcellularLocation>
        <location evidence="1">Cell inner membrane</location>
        <topology evidence="1">Multi-pass membrane protein</topology>
    </subcellularLocation>
</comment>
<evidence type="ECO:0000256" key="3">
    <source>
        <dbReference type="ARBA" id="ARBA00008883"/>
    </source>
</evidence>
<sequence>MQDPTPQSQQGNQFEQEINIQELLQVLWKNKLIIGAVTGLVVVLVLLYHFSATPEYRSTSVVLIKSDKGAAAMGEMINPFESMTGFELQNDIELIKSFPLAEEVVRDLFRKTDRDSLQLFGERRYVSPLKGLFGGLSFGSASAEEEPVDYDVQMREYAAALQKRIQVNNARDTDILKVSVSSPFPDEAALLTNAICEAYMRKDIEWNADQAMSVKEFVGEQLSQQQQEIAEVEDRLSAYMKNQNIYELTGNAENLLEKLVEAESRYNDAQAEYNILEKRQDFLMRKLSDEEKALSDKIAQNIDRQASDLKARIKSEEKELISLANDAGTNSPQYASKKQQLDMLKQRLQELTRNMIAGELAFSSKARQFQFDLISEQLQTDVRLAELQYIAQEYLRAKNYYENQLNKLPQKQLNYARLQRDREVLNNTYTFLKEKLEESRIKIASEVGKVVIVGAAFPPLDPVAPDLKKNLLIGLILGLGLGGALVFVREMLDHSLKDDTFLEDHGFTPLAAIPYVPREGETLQGSFRKSMDDITRALPSLNLNGNGKNGTSTHKKVDSQGKSVPSSSKNPPLMMADSLSSPFAESFRDLRTNITFSQADKTVKSILVTGTEISEGKSTVCSNLAFAFALTGKKVLVIDCDLRRPSQHRMLNTLRMPGLSDYLAGVEKDLDVLLQPTMHENLWLLPAGNSTPSPNELLGSRKMTDLVKELEEKWDYVILDTPPVLLLSDAALISRSADGILMVVRMGYTNKNLLKEVQKLDYLRNNMLGVAIIGPSEKSSYYKYGRYYGRYGYKGYYTYKSYSSYLEPEKTKG</sequence>
<dbReference type="InterPro" id="IPR050445">
    <property type="entry name" value="Bact_polysacc_biosynth/exp"/>
</dbReference>
<dbReference type="InterPro" id="IPR027417">
    <property type="entry name" value="P-loop_NTPase"/>
</dbReference>
<reference evidence="22 23" key="1">
    <citation type="journal article" date="2020" name="Microorganisms">
        <title>Simultaneous Genome Sequencing of Prosthecochloris ethylica and Desulfuromonas acetoxidans within a Syntrophic Mixture Reveals Unique Pili and Protein Interactions.</title>
        <authorList>
            <person name="Kyndt J.A."/>
            <person name="Van Beeumen J.J."/>
            <person name="Meyer T.E."/>
        </authorList>
    </citation>
    <scope>NUCLEOTIDE SEQUENCE [LARGE SCALE GENOMIC DNA]</scope>
    <source>
        <strain evidence="22 23">N3</strain>
    </source>
</reference>
<dbReference type="Pfam" id="PF02706">
    <property type="entry name" value="Wzz"/>
    <property type="match status" value="1"/>
</dbReference>
<accession>A0ABR9XTW7</accession>
<dbReference type="InterPro" id="IPR005702">
    <property type="entry name" value="Wzc-like_C"/>
</dbReference>
<proteinExistence type="inferred from homology"/>
<feature type="coiled-coil region" evidence="16">
    <location>
        <begin position="415"/>
        <end position="442"/>
    </location>
</feature>
<evidence type="ECO:0000256" key="6">
    <source>
        <dbReference type="ARBA" id="ARBA00022519"/>
    </source>
</evidence>